<dbReference type="SUPFAM" id="SSF46689">
    <property type="entry name" value="Homeodomain-like"/>
    <property type="match status" value="1"/>
</dbReference>
<dbReference type="KEGG" id="aaco:K1I37_15295"/>
<accession>T0BU85</accession>
<dbReference type="EMBL" id="CP080467">
    <property type="protein sequence ID" value="UNO48037.1"/>
    <property type="molecule type" value="Genomic_DNA"/>
</dbReference>
<reference evidence="3" key="1">
    <citation type="journal article" date="2022" name="G3 (Bethesda)">
        <title>Unveiling the complete genome sequence of Alicyclobacillus acidoterrestris DSM 3922T, a taint-producing strain.</title>
        <authorList>
            <person name="Leonardo I.C."/>
            <person name="Barreto Crespo M.T."/>
            <person name="Gaspar F.B."/>
        </authorList>
    </citation>
    <scope>NUCLEOTIDE SEQUENCE [LARGE SCALE GENOMIC DNA]</scope>
    <source>
        <strain evidence="3">DSM 3922</strain>
    </source>
</reference>
<dbReference type="Gene3D" id="1.10.10.60">
    <property type="entry name" value="Homeodomain-like"/>
    <property type="match status" value="1"/>
</dbReference>
<evidence type="ECO:0000313" key="3">
    <source>
        <dbReference type="Proteomes" id="UP000829401"/>
    </source>
</evidence>
<evidence type="ECO:0000259" key="1">
    <source>
        <dbReference type="Pfam" id="PF13022"/>
    </source>
</evidence>
<protein>
    <submittedName>
        <fullName evidence="2">PhBC6A51 family helix-turn-helix protein</fullName>
    </submittedName>
</protein>
<dbReference type="InterPro" id="IPR009057">
    <property type="entry name" value="Homeodomain-like_sf"/>
</dbReference>
<keyword evidence="3" id="KW-1185">Reference proteome</keyword>
<feature type="domain" description="Homeodomain phBC6A51-type" evidence="1">
    <location>
        <begin position="1"/>
        <end position="125"/>
    </location>
</feature>
<dbReference type="STRING" id="1356854.N007_05135"/>
<name>T0BU85_ALIAG</name>
<gene>
    <name evidence="2" type="ORF">K1I37_15295</name>
</gene>
<dbReference type="Proteomes" id="UP000829401">
    <property type="component" value="Chromosome"/>
</dbReference>
<dbReference type="InterPro" id="IPR024978">
    <property type="entry name" value="Homeodomain_phBC6A51-type"/>
</dbReference>
<proteinExistence type="predicted"/>
<organism evidence="2 3">
    <name type="scientific">Alicyclobacillus acidoterrestris (strain ATCC 49025 / DSM 3922 / CIP 106132 / NCIMB 13137 / GD3B)</name>
    <dbReference type="NCBI Taxonomy" id="1356854"/>
    <lineage>
        <taxon>Bacteria</taxon>
        <taxon>Bacillati</taxon>
        <taxon>Bacillota</taxon>
        <taxon>Bacilli</taxon>
        <taxon>Bacillales</taxon>
        <taxon>Alicyclobacillaceae</taxon>
        <taxon>Alicyclobacillus</taxon>
    </lineage>
</organism>
<accession>A0A9E7CYX3</accession>
<evidence type="ECO:0000313" key="2">
    <source>
        <dbReference type="EMBL" id="UNO48037.1"/>
    </source>
</evidence>
<dbReference type="AlphaFoldDB" id="T0BU85"/>
<sequence length="146" mass="16591">MPKQFNLTAKQRRVAEMIALGDPDDGFRPLTKVEVCEKTGCPRSTLYEWLSNNDDFVEYINHVADKGMESRVGEYYRQLDLLIFNNPNGKGPSVKALELALKALGKLKDNVKLDATVDEHKSISDMSNEELDELKRMLEQDNSVNE</sequence>
<dbReference type="OrthoDB" id="2661800at2"/>
<dbReference type="eggNOG" id="ENOG503458V">
    <property type="taxonomic scope" value="Bacteria"/>
</dbReference>
<dbReference type="RefSeq" id="WP_021296072.1">
    <property type="nucleotide sequence ID" value="NZ_AURB01000124.1"/>
</dbReference>
<dbReference type="Pfam" id="PF13022">
    <property type="entry name" value="HTH_Tnp_1_2"/>
    <property type="match status" value="1"/>
</dbReference>